<organism evidence="3 4">
    <name type="scientific">Methylocucumis oryzae</name>
    <dbReference type="NCBI Taxonomy" id="1632867"/>
    <lineage>
        <taxon>Bacteria</taxon>
        <taxon>Pseudomonadati</taxon>
        <taxon>Pseudomonadota</taxon>
        <taxon>Gammaproteobacteria</taxon>
        <taxon>Methylococcales</taxon>
        <taxon>Methylococcaceae</taxon>
        <taxon>Methylocucumis</taxon>
    </lineage>
</organism>
<sequence>MNSALTTSVCALAFALSGLSYAAPSGKSVAPAIKLQGGSASSVEWRAPVTSSYKVHVFVPNNGAAPNALYRIYPNGKRKDSTECLSSDEKFPCYEVSIDQTQHQNAWTQLTLNDDPETQWAFTKNKGYVSAVASNLAATELLNLSSLIRFENQTIQIGKTYQGGIIFYIDKTGVHGLVAAAKDQSEGIQWHNGFYIDTGATATAVGTGAANTQKIINAQGSGQYAANLVSNLSLNGYDDWFLPSKDELNLMYQAIGPGAIEPITNVGGFASGDYWSSSVYNNHIVWSQSFASGDQFSNYNYIQLLVRAVRAF</sequence>
<comment type="caution">
    <text evidence="3">The sequence shown here is derived from an EMBL/GenBank/DDBJ whole genome shotgun (WGS) entry which is preliminary data.</text>
</comment>
<reference evidence="4" key="1">
    <citation type="submission" date="2015-03" db="EMBL/GenBank/DDBJ databases">
        <title>Draft genome sequence of a novel methanotroph (Sn10-6) isolated from flooded ricefield rhizosphere in India.</title>
        <authorList>
            <person name="Pandit P.S."/>
            <person name="Pore S.D."/>
            <person name="Arora P."/>
            <person name="Kapse N.G."/>
            <person name="Dhakephalkar P.K."/>
            <person name="Rahalkar M.C."/>
        </authorList>
    </citation>
    <scope>NUCLEOTIDE SEQUENCE [LARGE SCALE GENOMIC DNA]</scope>
    <source>
        <strain evidence="4">Sn10-6</strain>
    </source>
</reference>
<evidence type="ECO:0000259" key="2">
    <source>
        <dbReference type="Pfam" id="PF07603"/>
    </source>
</evidence>
<evidence type="ECO:0000313" key="4">
    <source>
        <dbReference type="Proteomes" id="UP000033684"/>
    </source>
</evidence>
<evidence type="ECO:0000256" key="1">
    <source>
        <dbReference type="SAM" id="SignalP"/>
    </source>
</evidence>
<proteinExistence type="predicted"/>
<reference evidence="3 4" key="2">
    <citation type="journal article" date="2016" name="Microb. Ecol.">
        <title>Genome Characteristics of a Novel Type I Methanotroph (Sn10-6) Isolated from a Flooded Indian Rice Field.</title>
        <authorList>
            <person name="Rahalkar M.C."/>
            <person name="Pandit P.S."/>
            <person name="Dhakephalkar P.K."/>
            <person name="Pore S."/>
            <person name="Arora P."/>
            <person name="Kapse N."/>
        </authorList>
    </citation>
    <scope>NUCLEOTIDE SEQUENCE [LARGE SCALE GENOMIC DNA]</scope>
    <source>
        <strain evidence="3 4">Sn10-6</strain>
    </source>
</reference>
<dbReference type="EMBL" id="LAJX01000003">
    <property type="protein sequence ID" value="KJV08103.1"/>
    <property type="molecule type" value="Genomic_DNA"/>
</dbReference>
<dbReference type="RefSeq" id="WP_045777683.1">
    <property type="nucleotide sequence ID" value="NZ_LAJX01000003.1"/>
</dbReference>
<feature type="signal peptide" evidence="1">
    <location>
        <begin position="1"/>
        <end position="22"/>
    </location>
</feature>
<accession>A0A0F3ING5</accession>
<keyword evidence="1" id="KW-0732">Signal</keyword>
<evidence type="ECO:0000313" key="3">
    <source>
        <dbReference type="EMBL" id="KJV08103.1"/>
    </source>
</evidence>
<dbReference type="Proteomes" id="UP000033684">
    <property type="component" value="Unassembled WGS sequence"/>
</dbReference>
<dbReference type="AlphaFoldDB" id="A0A0F3ING5"/>
<dbReference type="Pfam" id="PF07603">
    <property type="entry name" value="Lcl_C"/>
    <property type="match status" value="1"/>
</dbReference>
<feature type="domain" description="Lcl C-terminal" evidence="2">
    <location>
        <begin position="182"/>
        <end position="310"/>
    </location>
</feature>
<dbReference type="OrthoDB" id="5573519at2"/>
<feature type="chain" id="PRO_5002462642" description="Lcl C-terminal domain-containing protein" evidence="1">
    <location>
        <begin position="23"/>
        <end position="312"/>
    </location>
</feature>
<keyword evidence="4" id="KW-1185">Reference proteome</keyword>
<gene>
    <name evidence="3" type="ORF">VZ94_00310</name>
</gene>
<protein>
    <recommendedName>
        <fullName evidence="2">Lcl C-terminal domain-containing protein</fullName>
    </recommendedName>
</protein>
<dbReference type="InterPro" id="IPR011460">
    <property type="entry name" value="Lcl_C"/>
</dbReference>
<name>A0A0F3ING5_9GAMM</name>
<dbReference type="PATRIC" id="fig|1632867.3.peg.3650"/>